<dbReference type="AlphaFoldDB" id="A0ABD5QMC9"/>
<evidence type="ECO:0000256" key="1">
    <source>
        <dbReference type="SAM" id="MobiDB-lite"/>
    </source>
</evidence>
<evidence type="ECO:0000313" key="2">
    <source>
        <dbReference type="EMBL" id="MFC5133161.1"/>
    </source>
</evidence>
<name>A0ABD5QMC9_9EURY</name>
<reference evidence="2 3" key="1">
    <citation type="journal article" date="2019" name="Int. J. Syst. Evol. Microbiol.">
        <title>The Global Catalogue of Microorganisms (GCM) 10K type strain sequencing project: providing services to taxonomists for standard genome sequencing and annotation.</title>
        <authorList>
            <consortium name="The Broad Institute Genomics Platform"/>
            <consortium name="The Broad Institute Genome Sequencing Center for Infectious Disease"/>
            <person name="Wu L."/>
            <person name="Ma J."/>
        </authorList>
    </citation>
    <scope>NUCLEOTIDE SEQUENCE [LARGE SCALE GENOMIC DNA]</scope>
    <source>
        <strain evidence="2 3">CGMCC 1.16026</strain>
    </source>
</reference>
<keyword evidence="3" id="KW-1185">Reference proteome</keyword>
<feature type="region of interest" description="Disordered" evidence="1">
    <location>
        <begin position="1"/>
        <end position="45"/>
    </location>
</feature>
<comment type="caution">
    <text evidence="2">The sequence shown here is derived from an EMBL/GenBank/DDBJ whole genome shotgun (WGS) entry which is preliminary data.</text>
</comment>
<feature type="compositionally biased region" description="Basic and acidic residues" evidence="1">
    <location>
        <begin position="21"/>
        <end position="34"/>
    </location>
</feature>
<dbReference type="RefSeq" id="WP_203227805.1">
    <property type="nucleotide sequence ID" value="NZ_JBHSKV010000001.1"/>
</dbReference>
<sequence length="45" mass="4767">MTTSAPSFGMDHPTVVPVNFDPERREGTDDRESGDSGSVGGADER</sequence>
<gene>
    <name evidence="2" type="ORF">ACFPJA_00260</name>
</gene>
<protein>
    <submittedName>
        <fullName evidence="2">Uncharacterized protein</fullName>
    </submittedName>
</protein>
<accession>A0ABD5QMC9</accession>
<dbReference type="EMBL" id="JBHSKV010000001">
    <property type="protein sequence ID" value="MFC5133161.1"/>
    <property type="molecule type" value="Genomic_DNA"/>
</dbReference>
<evidence type="ECO:0000313" key="3">
    <source>
        <dbReference type="Proteomes" id="UP001596145"/>
    </source>
</evidence>
<proteinExistence type="predicted"/>
<organism evidence="2 3">
    <name type="scientific">Halorubrum glutamatedens</name>
    <dbReference type="NCBI Taxonomy" id="2707018"/>
    <lineage>
        <taxon>Archaea</taxon>
        <taxon>Methanobacteriati</taxon>
        <taxon>Methanobacteriota</taxon>
        <taxon>Stenosarchaea group</taxon>
        <taxon>Halobacteria</taxon>
        <taxon>Halobacteriales</taxon>
        <taxon>Haloferacaceae</taxon>
        <taxon>Halorubrum</taxon>
    </lineage>
</organism>
<dbReference type="Proteomes" id="UP001596145">
    <property type="component" value="Unassembled WGS sequence"/>
</dbReference>